<dbReference type="InterPro" id="IPR005502">
    <property type="entry name" value="Ribosyl_crysJ1"/>
</dbReference>
<dbReference type="InterPro" id="IPR050792">
    <property type="entry name" value="ADP-ribosylglycohydrolase"/>
</dbReference>
<dbReference type="Proteomes" id="UP000269407">
    <property type="component" value="Unassembled WGS sequence"/>
</dbReference>
<feature type="binding site" evidence="3">
    <location>
        <position position="68"/>
    </location>
    <ligand>
        <name>Mg(2+)</name>
        <dbReference type="ChEBI" id="CHEBI:18420"/>
        <label>1</label>
    </ligand>
</feature>
<feature type="binding site" evidence="3">
    <location>
        <position position="70"/>
    </location>
    <ligand>
        <name>Mg(2+)</name>
        <dbReference type="ChEBI" id="CHEBI:18420"/>
        <label>1</label>
    </ligand>
</feature>
<dbReference type="EMBL" id="QXKO01000004">
    <property type="protein sequence ID" value="RJZ21484.1"/>
    <property type="molecule type" value="Genomic_DNA"/>
</dbReference>
<dbReference type="AlphaFoldDB" id="A0A5Y7G019"/>
<keyword evidence="2 4" id="KW-0378">Hydrolase</keyword>
<dbReference type="Proteomes" id="UP000540417">
    <property type="component" value="Unassembled WGS sequence"/>
</dbReference>
<sequence length="329" mass="37701">MRGQEEIDKEQYQVLFIKERLIPCVLGAVIGDCLGVPVEFKDREYLKQNPIVEMIGYGTYNQPKGTWSDDSSLTFALMESLISGYDINRIVNNMVSFMDDGFWTPYGEVFDIGSVTRESLNRYKNGVSVFECGGKDNFDNGNGAIMRIMPLVFYLGKDFSFGKKNKITEEVTRITHAHPRSILGSYVYIELLQNLFANMDKKLAYEEMQNYIRKNYSDYPFKDELQYYNNILEGNLYELKESNIKSSGYVVDTLEASIWAFLTTNSYKEAVLKAVNLGGDTDTIAFITGSLAGIYYKMEQIPVNWIDQIAKKEDILNLCNRFIESLIKQ</sequence>
<dbReference type="GO" id="GO:0046872">
    <property type="term" value="F:metal ion binding"/>
    <property type="evidence" value="ECO:0007669"/>
    <property type="project" value="UniProtKB-KW"/>
</dbReference>
<reference evidence="6 12" key="4">
    <citation type="submission" date="2019-11" db="EMBL/GenBank/DDBJ databases">
        <authorList>
            <person name="Ashton P.M."/>
            <person name="Dallman T."/>
            <person name="Nair S."/>
            <person name="De Pinna E."/>
            <person name="Peters T."/>
            <person name="Grant K."/>
        </authorList>
    </citation>
    <scope>NUCLEOTIDE SEQUENCE [LARGE SCALE GENOMIC DNA]</scope>
    <source>
        <strain evidence="6 12">833351</strain>
    </source>
</reference>
<dbReference type="EMBL" id="AANDQG010000004">
    <property type="protein sequence ID" value="EDN9629843.1"/>
    <property type="molecule type" value="Genomic_DNA"/>
</dbReference>
<dbReference type="Proteomes" id="UP000845014">
    <property type="component" value="Unassembled WGS sequence"/>
</dbReference>
<organism evidence="4 14">
    <name type="scientific">Listeria monocytogenes</name>
    <dbReference type="NCBI Taxonomy" id="1639"/>
    <lineage>
        <taxon>Bacteria</taxon>
        <taxon>Bacillati</taxon>
        <taxon>Bacillota</taxon>
        <taxon>Bacilli</taxon>
        <taxon>Bacillales</taxon>
        <taxon>Listeriaceae</taxon>
        <taxon>Listeria</taxon>
    </lineage>
</organism>
<dbReference type="SUPFAM" id="SSF101478">
    <property type="entry name" value="ADP-ribosylglycohydrolase"/>
    <property type="match status" value="1"/>
</dbReference>
<accession>A0A5Y7G019</accession>
<dbReference type="Proteomes" id="UP000484022">
    <property type="component" value="Unassembled WGS sequence"/>
</dbReference>
<keyword evidence="3" id="KW-0460">Magnesium</keyword>
<evidence type="ECO:0000313" key="10">
    <source>
        <dbReference type="Proteomes" id="UP000269407"/>
    </source>
</evidence>
<dbReference type="EMBL" id="DAAHUJ010000004">
    <property type="protein sequence ID" value="HAB7364488.1"/>
    <property type="molecule type" value="Genomic_DNA"/>
</dbReference>
<keyword evidence="9" id="KW-0326">Glycosidase</keyword>
<keyword evidence="3" id="KW-0479">Metal-binding</keyword>
<evidence type="ECO:0000313" key="4">
    <source>
        <dbReference type="EMBL" id="EAH4373396.1"/>
    </source>
</evidence>
<dbReference type="PANTHER" id="PTHR16222:SF24">
    <property type="entry name" value="ADP-RIBOSYLHYDROLASE ARH3"/>
    <property type="match status" value="1"/>
</dbReference>
<dbReference type="EMBL" id="AACKFB010000011">
    <property type="protein sequence ID" value="EAK9428251.1"/>
    <property type="molecule type" value="Genomic_DNA"/>
</dbReference>
<evidence type="ECO:0000313" key="9">
    <source>
        <dbReference type="EMBL" id="RJZ21484.1"/>
    </source>
</evidence>
<feature type="binding site" evidence="3">
    <location>
        <position position="69"/>
    </location>
    <ligand>
        <name>Mg(2+)</name>
        <dbReference type="ChEBI" id="CHEBI:18420"/>
        <label>1</label>
    </ligand>
</feature>
<evidence type="ECO:0000256" key="3">
    <source>
        <dbReference type="PIRSR" id="PIRSR605502-1"/>
    </source>
</evidence>
<reference evidence="7 15" key="2">
    <citation type="journal article" date="2018" name="Genome Biol.">
        <title>SKESA: strategic k-mer extension for scrupulous assemblies.</title>
        <authorList>
            <person name="Souvorov A."/>
            <person name="Agarwala R."/>
            <person name="Lipman D.J."/>
        </authorList>
    </citation>
    <scope>NUCLEOTIDE SEQUENCE [LARGE SCALE GENOMIC DNA]</scope>
    <source>
        <strain evidence="7 15">CFIAFB20160079</strain>
    </source>
</reference>
<evidence type="ECO:0000313" key="7">
    <source>
        <dbReference type="EMBL" id="HAB7364488.1"/>
    </source>
</evidence>
<dbReference type="PANTHER" id="PTHR16222">
    <property type="entry name" value="ADP-RIBOSYLGLYCOHYDROLASE"/>
    <property type="match status" value="1"/>
</dbReference>
<reference evidence="9 11" key="1">
    <citation type="journal article" date="2018" name="BMC Genomics">
        <title>Genes significantly associated with lineage II food isolates of Listeria monocytogenes.</title>
        <authorList>
            <person name="Pirone-Davies C."/>
            <person name="Chen Y."/>
            <person name="Pightling A."/>
            <person name="Ryan G."/>
            <person name="Wang Y."/>
            <person name="Yao K."/>
            <person name="Hoffmann M."/>
            <person name="Allard M.W."/>
        </authorList>
    </citation>
    <scope>NUCLEOTIDE SEQUENCE [LARGE SCALE GENOMIC DNA]</scope>
    <source>
        <strain evidence="9 11">PNUSAL000190</strain>
    </source>
</reference>
<feature type="binding site" evidence="3">
    <location>
        <position position="282"/>
    </location>
    <ligand>
        <name>Mg(2+)</name>
        <dbReference type="ChEBI" id="CHEBI:18420"/>
        <label>1</label>
    </ligand>
</feature>
<feature type="binding site" evidence="3">
    <location>
        <position position="283"/>
    </location>
    <ligand>
        <name>Mg(2+)</name>
        <dbReference type="ChEBI" id="CHEBI:18420"/>
        <label>1</label>
    </ligand>
</feature>
<evidence type="ECO:0000313" key="11">
    <source>
        <dbReference type="Proteomes" id="UP000285054"/>
    </source>
</evidence>
<evidence type="ECO:0000313" key="6">
    <source>
        <dbReference type="EMBL" id="EDN9629843.1"/>
    </source>
</evidence>
<evidence type="ECO:0000313" key="8">
    <source>
        <dbReference type="EMBL" id="MCO37746.1"/>
    </source>
</evidence>
<dbReference type="EMBL" id="AABGVJ010000003">
    <property type="protein sequence ID" value="EAH4373396.1"/>
    <property type="molecule type" value="Genomic_DNA"/>
</dbReference>
<dbReference type="SMR" id="A0A5Y7G019"/>
<dbReference type="EC" id="3.2.2.24" evidence="9"/>
<proteinExistence type="inferred from homology"/>
<reference evidence="7" key="5">
    <citation type="submission" date="2020-01" db="EMBL/GenBank/DDBJ databases">
        <authorList>
            <consortium name="NCBI Pathogen Detection Project"/>
        </authorList>
    </citation>
    <scope>NUCLEOTIDE SEQUENCE</scope>
    <source>
        <strain evidence="7">CFIAFB20160079</strain>
    </source>
</reference>
<reference evidence="13 14" key="3">
    <citation type="submission" date="2019-04" db="EMBL/GenBank/DDBJ databases">
        <authorList>
            <consortium name="GenomeTrakr: Next Generation Sequencing Network for Food Pathogen Tracability"/>
        </authorList>
    </citation>
    <scope>NUCLEOTIDE SEQUENCE [LARGE SCALE GENOMIC DNA]</scope>
    <source>
        <strain evidence="8 10">FDA00013213</strain>
        <strain evidence="5">FDA00014181</strain>
        <strain evidence="13">FDA1077646-S145-002</strain>
        <strain evidence="4 14">LS1419</strain>
    </source>
</reference>
<comment type="caution">
    <text evidence="4">The sequence shown here is derived from an EMBL/GenBank/DDBJ whole genome shotgun (WGS) entry which is preliminary data.</text>
</comment>
<evidence type="ECO:0000256" key="1">
    <source>
        <dbReference type="ARBA" id="ARBA00010702"/>
    </source>
</evidence>
<protein>
    <submittedName>
        <fullName evidence="9">ADP-ribosyl-[dinitrogen reductase] glycohydrolase</fullName>
        <ecNumber evidence="9">3.2.2.24</ecNumber>
    </submittedName>
    <submittedName>
        <fullName evidence="4">ADP-ribosylglycohydrolase family protein</fullName>
    </submittedName>
</protein>
<dbReference type="InterPro" id="IPR036705">
    <property type="entry name" value="Ribosyl_crysJ1_sf"/>
</dbReference>
<dbReference type="GO" id="GO:0047407">
    <property type="term" value="F:ADP-ribosyl-[dinitrogen reductase] hydrolase activity"/>
    <property type="evidence" value="ECO:0007669"/>
    <property type="project" value="UniProtKB-EC"/>
</dbReference>
<evidence type="ECO:0000313" key="13">
    <source>
        <dbReference type="Proteomes" id="UP000484022"/>
    </source>
</evidence>
<gene>
    <name evidence="9" type="primary">drag</name>
    <name evidence="8" type="ORF">DOV25_04705</name>
    <name evidence="9" type="ORF">DYZ50_01945</name>
    <name evidence="4" type="ORF">E5H26_11880</name>
    <name evidence="5" type="ORF">FC284_07840</name>
    <name evidence="6" type="ORF">GI230_09565</name>
    <name evidence="7" type="ORF">GYO01_10230</name>
</gene>
<comment type="similarity">
    <text evidence="1">Belongs to the ADP-ribosylglycohydrolase family.</text>
</comment>
<dbReference type="Proteomes" id="UP000285054">
    <property type="component" value="Unassembled WGS sequence"/>
</dbReference>
<evidence type="ECO:0000313" key="12">
    <source>
        <dbReference type="Proteomes" id="UP000458487"/>
    </source>
</evidence>
<dbReference type="Gene3D" id="1.10.4080.10">
    <property type="entry name" value="ADP-ribosylation/Crystallin J1"/>
    <property type="match status" value="1"/>
</dbReference>
<feature type="binding site" evidence="3">
    <location>
        <position position="280"/>
    </location>
    <ligand>
        <name>Mg(2+)</name>
        <dbReference type="ChEBI" id="CHEBI:18420"/>
        <label>1</label>
    </ligand>
</feature>
<evidence type="ECO:0000313" key="14">
    <source>
        <dbReference type="Proteomes" id="UP000540417"/>
    </source>
</evidence>
<comment type="cofactor">
    <cofactor evidence="3">
        <name>Mg(2+)</name>
        <dbReference type="ChEBI" id="CHEBI:18420"/>
    </cofactor>
    <text evidence="3">Binds 2 magnesium ions per subunit.</text>
</comment>
<dbReference type="Pfam" id="PF03747">
    <property type="entry name" value="ADP_ribosyl_GH"/>
    <property type="match status" value="1"/>
</dbReference>
<dbReference type="RefSeq" id="WP_010989333.1">
    <property type="nucleotide sequence ID" value="NC_021837.1"/>
</dbReference>
<evidence type="ECO:0000313" key="5">
    <source>
        <dbReference type="EMBL" id="EAK9428251.1"/>
    </source>
</evidence>
<dbReference type="EMBL" id="RCRQ01000002">
    <property type="protein sequence ID" value="MCO37746.1"/>
    <property type="molecule type" value="Genomic_DNA"/>
</dbReference>
<evidence type="ECO:0000313" key="15">
    <source>
        <dbReference type="Proteomes" id="UP000845014"/>
    </source>
</evidence>
<dbReference type="Proteomes" id="UP000458487">
    <property type="component" value="Unassembled WGS sequence"/>
</dbReference>
<name>A0A5Y7G019_LISMN</name>
<evidence type="ECO:0000256" key="2">
    <source>
        <dbReference type="ARBA" id="ARBA00022801"/>
    </source>
</evidence>